<dbReference type="EMBL" id="JAHMHS010000045">
    <property type="protein sequence ID" value="KAK1725021.1"/>
    <property type="molecule type" value="Genomic_DNA"/>
</dbReference>
<proteinExistence type="predicted"/>
<evidence type="ECO:0000256" key="1">
    <source>
        <dbReference type="SAM" id="MobiDB-lite"/>
    </source>
</evidence>
<reference evidence="2" key="1">
    <citation type="submission" date="2021-12" db="EMBL/GenBank/DDBJ databases">
        <title>Comparative genomics, transcriptomics and evolutionary studies reveal genomic signatures of adaptation to plant cell wall in hemibiotrophic fungi.</title>
        <authorList>
            <consortium name="DOE Joint Genome Institute"/>
            <person name="Baroncelli R."/>
            <person name="Diaz J.F."/>
            <person name="Benocci T."/>
            <person name="Peng M."/>
            <person name="Battaglia E."/>
            <person name="Haridas S."/>
            <person name="Andreopoulos W."/>
            <person name="Labutti K."/>
            <person name="Pangilinan J."/>
            <person name="Floch G.L."/>
            <person name="Makela M.R."/>
            <person name="Henrissat B."/>
            <person name="Grigoriev I.V."/>
            <person name="Crouch J.A."/>
            <person name="De Vries R.P."/>
            <person name="Sukno S.A."/>
            <person name="Thon M.R."/>
        </authorList>
    </citation>
    <scope>NUCLEOTIDE SEQUENCE</scope>
    <source>
        <strain evidence="2">CBS 112980</strain>
    </source>
</reference>
<dbReference type="Proteomes" id="UP001244207">
    <property type="component" value="Unassembled WGS sequence"/>
</dbReference>
<dbReference type="RefSeq" id="XP_060365076.1">
    <property type="nucleotide sequence ID" value="XM_060512850.1"/>
</dbReference>
<sequence>MAKASGLRRLMMCSTDFEYSSRKTTHRSNSIARSSLSTTHTQTSRQATGIGDLDESETQPSALNELAIVVASSQDNQFFYYGGLDLGSHFADDTPETETETGSHRAVEVKGVCRDRKIHLIAGWMRDVETGGGDGVHPGERRWCNRPGASCAIARRAAEALLDVIEGDVVDREEREGDDQTVEAVTFCTGNDQDCWTRSADPARKAFRDLKAMKAAATVLPEAVA</sequence>
<dbReference type="AlphaFoldDB" id="A0AAD8UPI4"/>
<feature type="compositionally biased region" description="Polar residues" evidence="1">
    <location>
        <begin position="27"/>
        <end position="47"/>
    </location>
</feature>
<protein>
    <submittedName>
        <fullName evidence="2">Uncharacterized protein</fullName>
    </submittedName>
</protein>
<accession>A0AAD8UPI4</accession>
<name>A0AAD8UPI4_GLOAC</name>
<evidence type="ECO:0000313" key="3">
    <source>
        <dbReference type="Proteomes" id="UP001244207"/>
    </source>
</evidence>
<organism evidence="2 3">
    <name type="scientific">Glomerella acutata</name>
    <name type="common">Colletotrichum acutatum</name>
    <dbReference type="NCBI Taxonomy" id="27357"/>
    <lineage>
        <taxon>Eukaryota</taxon>
        <taxon>Fungi</taxon>
        <taxon>Dikarya</taxon>
        <taxon>Ascomycota</taxon>
        <taxon>Pezizomycotina</taxon>
        <taxon>Sordariomycetes</taxon>
        <taxon>Hypocreomycetidae</taxon>
        <taxon>Glomerellales</taxon>
        <taxon>Glomerellaceae</taxon>
        <taxon>Colletotrichum</taxon>
        <taxon>Colletotrichum acutatum species complex</taxon>
    </lineage>
</organism>
<comment type="caution">
    <text evidence="2">The sequence shown here is derived from an EMBL/GenBank/DDBJ whole genome shotgun (WGS) entry which is preliminary data.</text>
</comment>
<gene>
    <name evidence="2" type="ORF">BDZ83DRAFT_730638</name>
</gene>
<evidence type="ECO:0000313" key="2">
    <source>
        <dbReference type="EMBL" id="KAK1725021.1"/>
    </source>
</evidence>
<feature type="region of interest" description="Disordered" evidence="1">
    <location>
        <begin position="23"/>
        <end position="58"/>
    </location>
</feature>
<keyword evidence="3" id="KW-1185">Reference proteome</keyword>
<dbReference type="GeneID" id="85396748"/>